<feature type="non-terminal residue" evidence="1">
    <location>
        <position position="31"/>
    </location>
</feature>
<gene>
    <name evidence="1" type="ORF">OBE_06531</name>
</gene>
<sequence length="31" mass="3181">MALVVVCILVGAAAQAGSSLFLQSLIDTYIL</sequence>
<reference evidence="1" key="1">
    <citation type="journal article" date="2013" name="Environ. Microbiol.">
        <title>Microbiota from the distal guts of lean and obese adolescents exhibit partial functional redundancy besides clear differences in community structure.</title>
        <authorList>
            <person name="Ferrer M."/>
            <person name="Ruiz A."/>
            <person name="Lanza F."/>
            <person name="Haange S.B."/>
            <person name="Oberbach A."/>
            <person name="Till H."/>
            <person name="Bargiela R."/>
            <person name="Campoy C."/>
            <person name="Segura M.T."/>
            <person name="Richter M."/>
            <person name="von Bergen M."/>
            <person name="Seifert J."/>
            <person name="Suarez A."/>
        </authorList>
    </citation>
    <scope>NUCLEOTIDE SEQUENCE</scope>
</reference>
<protein>
    <submittedName>
        <fullName evidence="1">Secreted protein</fullName>
    </submittedName>
</protein>
<organism evidence="1">
    <name type="scientific">human gut metagenome</name>
    <dbReference type="NCBI Taxonomy" id="408170"/>
    <lineage>
        <taxon>unclassified sequences</taxon>
        <taxon>metagenomes</taxon>
        <taxon>organismal metagenomes</taxon>
    </lineage>
</organism>
<accession>K1TCV7</accession>
<proteinExistence type="predicted"/>
<name>K1TCV7_9ZZZZ</name>
<evidence type="ECO:0000313" key="1">
    <source>
        <dbReference type="EMBL" id="EKC65264.1"/>
    </source>
</evidence>
<comment type="caution">
    <text evidence="1">The sequence shown here is derived from an EMBL/GenBank/DDBJ whole genome shotgun (WGS) entry which is preliminary data.</text>
</comment>
<dbReference type="EMBL" id="AJWZ01004500">
    <property type="protein sequence ID" value="EKC65264.1"/>
    <property type="molecule type" value="Genomic_DNA"/>
</dbReference>
<dbReference type="AlphaFoldDB" id="K1TCV7"/>